<accession>A0A4R3LJF6</accession>
<dbReference type="Proteomes" id="UP000294599">
    <property type="component" value="Unassembled WGS sequence"/>
</dbReference>
<protein>
    <submittedName>
        <fullName evidence="1">Farnesyl-diphosphate farnesyltransferase</fullName>
    </submittedName>
</protein>
<reference evidence="1 2" key="1">
    <citation type="submission" date="2019-03" db="EMBL/GenBank/DDBJ databases">
        <title>Genomic Encyclopedia of Type Strains, Phase IV (KMG-IV): sequencing the most valuable type-strain genomes for metagenomic binning, comparative biology and taxonomic classification.</title>
        <authorList>
            <person name="Goeker M."/>
        </authorList>
    </citation>
    <scope>NUCLEOTIDE SEQUENCE [LARGE SCALE GENOMIC DNA]</scope>
    <source>
        <strain evidence="1 2">DSM 21944</strain>
    </source>
</reference>
<evidence type="ECO:0000313" key="1">
    <source>
        <dbReference type="EMBL" id="TCS99618.1"/>
    </source>
</evidence>
<dbReference type="RefSeq" id="WP_123521603.1">
    <property type="nucleotide sequence ID" value="NZ_JBHLWF010000028.1"/>
</dbReference>
<dbReference type="OrthoDB" id="5959054at2"/>
<dbReference type="EMBL" id="SMAF01000005">
    <property type="protein sequence ID" value="TCS99618.1"/>
    <property type="molecule type" value="Genomic_DNA"/>
</dbReference>
<sequence length="260" mass="28260">MSTPAPHQAFIDKWLAAEPWHRLLLVFESSARRDLRAVLECIGFELRQAALTRSDPRVAAVKLEWWLQEWTALAEGAPRHPLTRVLPACADASLQAAGAGLVQAALGLASEDSEADLAGLVARWRRFADAQAALDAHWLPEAAAAELHAFALVAEQVPHASGELGRGRLPLPLSLLARHGGTRTTLRDDPAIATAVLADHARALLDSAPAVAAEGEDYRRRQAALARLRLASTLRDPRRAWAGDLRLPALRALWSAWRAR</sequence>
<keyword evidence="2" id="KW-1185">Reference proteome</keyword>
<evidence type="ECO:0000313" key="2">
    <source>
        <dbReference type="Proteomes" id="UP000294599"/>
    </source>
</evidence>
<proteinExistence type="predicted"/>
<comment type="caution">
    <text evidence="1">The sequence shown here is derived from an EMBL/GenBank/DDBJ whole genome shotgun (WGS) entry which is preliminary data.</text>
</comment>
<dbReference type="AlphaFoldDB" id="A0A4R3LJF6"/>
<name>A0A4R3LJF6_9GAMM</name>
<dbReference type="GO" id="GO:0016740">
    <property type="term" value="F:transferase activity"/>
    <property type="evidence" value="ECO:0007669"/>
    <property type="project" value="UniProtKB-KW"/>
</dbReference>
<gene>
    <name evidence="1" type="ORF">EDC25_10551</name>
</gene>
<keyword evidence="1" id="KW-0808">Transferase</keyword>
<organism evidence="1 2">
    <name type="scientific">Pseudofulvimonas gallinarii</name>
    <dbReference type="NCBI Taxonomy" id="634155"/>
    <lineage>
        <taxon>Bacteria</taxon>
        <taxon>Pseudomonadati</taxon>
        <taxon>Pseudomonadota</taxon>
        <taxon>Gammaproteobacteria</taxon>
        <taxon>Lysobacterales</taxon>
        <taxon>Rhodanobacteraceae</taxon>
        <taxon>Pseudofulvimonas</taxon>
    </lineage>
</organism>